<accession>X1CGA0</accession>
<dbReference type="Gene3D" id="1.10.287.130">
    <property type="match status" value="1"/>
</dbReference>
<dbReference type="GO" id="GO:0000155">
    <property type="term" value="F:phosphorelay sensor kinase activity"/>
    <property type="evidence" value="ECO:0007669"/>
    <property type="project" value="InterPro"/>
</dbReference>
<dbReference type="Pfam" id="PF00512">
    <property type="entry name" value="HisKA"/>
    <property type="match status" value="1"/>
</dbReference>
<dbReference type="SMART" id="SM00388">
    <property type="entry name" value="HisKA"/>
    <property type="match status" value="1"/>
</dbReference>
<reference evidence="2" key="1">
    <citation type="journal article" date="2014" name="Front. Microbiol.">
        <title>High frequency of phylogenetically diverse reductive dehalogenase-homologous genes in deep subseafloor sedimentary metagenomes.</title>
        <authorList>
            <person name="Kawai M."/>
            <person name="Futagami T."/>
            <person name="Toyoda A."/>
            <person name="Takaki Y."/>
            <person name="Nishi S."/>
            <person name="Hori S."/>
            <person name="Arai W."/>
            <person name="Tsubouchi T."/>
            <person name="Morono Y."/>
            <person name="Uchiyama I."/>
            <person name="Ito T."/>
            <person name="Fujiyama A."/>
            <person name="Inagaki F."/>
            <person name="Takami H."/>
        </authorList>
    </citation>
    <scope>NUCLEOTIDE SEQUENCE</scope>
    <source>
        <strain evidence="2">Expedition CK06-06</strain>
    </source>
</reference>
<dbReference type="CDD" id="cd00082">
    <property type="entry name" value="HisKA"/>
    <property type="match status" value="1"/>
</dbReference>
<evidence type="ECO:0000313" key="2">
    <source>
        <dbReference type="EMBL" id="GAH07326.1"/>
    </source>
</evidence>
<feature type="non-terminal residue" evidence="2">
    <location>
        <position position="1"/>
    </location>
</feature>
<protein>
    <recommendedName>
        <fullName evidence="1">Signal transduction histidine kinase dimerisation/phosphoacceptor domain-containing protein</fullName>
    </recommendedName>
</protein>
<dbReference type="InterPro" id="IPR003661">
    <property type="entry name" value="HisK_dim/P_dom"/>
</dbReference>
<evidence type="ECO:0000259" key="1">
    <source>
        <dbReference type="SMART" id="SM00388"/>
    </source>
</evidence>
<sequence>REKKKVLRMEKEISLKEHLASLGEMSAGIAHEFKNSIGTIIGFTKLAIKEGGKEEYLKKVKNEADALNNVVNKFLFPFSKPSFSLLNTIFLIL</sequence>
<dbReference type="InterPro" id="IPR036097">
    <property type="entry name" value="HisK_dim/P_sf"/>
</dbReference>
<dbReference type="AlphaFoldDB" id="X1CGA0"/>
<name>X1CGA0_9ZZZZ</name>
<feature type="domain" description="Signal transduction histidine kinase dimerisation/phosphoacceptor" evidence="1">
    <location>
        <begin position="21"/>
        <end position="83"/>
    </location>
</feature>
<gene>
    <name evidence="2" type="ORF">S01H4_64088</name>
</gene>
<proteinExistence type="predicted"/>
<dbReference type="SUPFAM" id="SSF47384">
    <property type="entry name" value="Homodimeric domain of signal transducing histidine kinase"/>
    <property type="match status" value="1"/>
</dbReference>
<organism evidence="2">
    <name type="scientific">marine sediment metagenome</name>
    <dbReference type="NCBI Taxonomy" id="412755"/>
    <lineage>
        <taxon>unclassified sequences</taxon>
        <taxon>metagenomes</taxon>
        <taxon>ecological metagenomes</taxon>
    </lineage>
</organism>
<dbReference type="EMBL" id="BART01038753">
    <property type="protein sequence ID" value="GAH07326.1"/>
    <property type="molecule type" value="Genomic_DNA"/>
</dbReference>
<comment type="caution">
    <text evidence="2">The sequence shown here is derived from an EMBL/GenBank/DDBJ whole genome shotgun (WGS) entry which is preliminary data.</text>
</comment>